<proteinExistence type="predicted"/>
<dbReference type="AlphaFoldDB" id="A0A7H4LUX6"/>
<protein>
    <submittedName>
        <fullName evidence="1">Uncharacterized protein</fullName>
    </submittedName>
</protein>
<evidence type="ECO:0000313" key="1">
    <source>
        <dbReference type="EMBL" id="STR39952.1"/>
    </source>
</evidence>
<reference evidence="1 2" key="1">
    <citation type="submission" date="2018-06" db="EMBL/GenBank/DDBJ databases">
        <authorList>
            <consortium name="Pathogen Informatics"/>
            <person name="Doyle S."/>
        </authorList>
    </citation>
    <scope>NUCLEOTIDE SEQUENCE [LARGE SCALE GENOMIC DNA]</scope>
    <source>
        <strain evidence="1 2">NCTC11694</strain>
    </source>
</reference>
<evidence type="ECO:0000313" key="2">
    <source>
        <dbReference type="Proteomes" id="UP000255050"/>
    </source>
</evidence>
<accession>A0A7H4LUX6</accession>
<name>A0A7H4LUX6_9ENTR</name>
<dbReference type="EMBL" id="UGJR01000002">
    <property type="protein sequence ID" value="STR39952.1"/>
    <property type="molecule type" value="Genomic_DNA"/>
</dbReference>
<dbReference type="Proteomes" id="UP000255050">
    <property type="component" value="Unassembled WGS sequence"/>
</dbReference>
<sequence length="49" mass="5407">MSPLAKGSVPYRQNACARAGLKIILPFFLGMIVNMQNDFHEASLRAIES</sequence>
<gene>
    <name evidence="1" type="ORF">NCTC11694_01097</name>
</gene>
<organism evidence="1 2">
    <name type="scientific">Klebsiella michiganensis</name>
    <dbReference type="NCBI Taxonomy" id="1134687"/>
    <lineage>
        <taxon>Bacteria</taxon>
        <taxon>Pseudomonadati</taxon>
        <taxon>Pseudomonadota</taxon>
        <taxon>Gammaproteobacteria</taxon>
        <taxon>Enterobacterales</taxon>
        <taxon>Enterobacteriaceae</taxon>
        <taxon>Klebsiella/Raoultella group</taxon>
        <taxon>Klebsiella</taxon>
    </lineage>
</organism>
<comment type="caution">
    <text evidence="1">The sequence shown here is derived from an EMBL/GenBank/DDBJ whole genome shotgun (WGS) entry which is preliminary data.</text>
</comment>